<evidence type="ECO:0000313" key="2">
    <source>
        <dbReference type="Proteomes" id="UP000558488"/>
    </source>
</evidence>
<evidence type="ECO:0000313" key="1">
    <source>
        <dbReference type="EMBL" id="KAF6331839.1"/>
    </source>
</evidence>
<comment type="caution">
    <text evidence="1">The sequence shown here is derived from an EMBL/GenBank/DDBJ whole genome shotgun (WGS) entry which is preliminary data.</text>
</comment>
<name>A0A7J7W342_PIPKU</name>
<dbReference type="AlphaFoldDB" id="A0A7J7W342"/>
<dbReference type="Proteomes" id="UP000558488">
    <property type="component" value="Unassembled WGS sequence"/>
</dbReference>
<gene>
    <name evidence="1" type="ORF">mPipKuh1_008148</name>
</gene>
<keyword evidence="2" id="KW-1185">Reference proteome</keyword>
<dbReference type="EMBL" id="JACAGB010000012">
    <property type="protein sequence ID" value="KAF6331839.1"/>
    <property type="molecule type" value="Genomic_DNA"/>
</dbReference>
<accession>A0A7J7W342</accession>
<protein>
    <submittedName>
        <fullName evidence="1">Uncharacterized protein</fullName>
    </submittedName>
</protein>
<sequence>MDIYKPPILISVLLESPCKPPLSPIPPFLALCPANSSYFYVYVFNKIRAFSLSSLPGSQFGKLPHTEEDDKPEASFIGFLSLRDCYPAILVVRYSEITASYTLSNFIVVFGRRVTTASYYITVTNGSRISFKPSVNIFYRVMSQKAKRRE</sequence>
<organism evidence="1 2">
    <name type="scientific">Pipistrellus kuhlii</name>
    <name type="common">Kuhl's pipistrelle</name>
    <dbReference type="NCBI Taxonomy" id="59472"/>
    <lineage>
        <taxon>Eukaryota</taxon>
        <taxon>Metazoa</taxon>
        <taxon>Chordata</taxon>
        <taxon>Craniata</taxon>
        <taxon>Vertebrata</taxon>
        <taxon>Euteleostomi</taxon>
        <taxon>Mammalia</taxon>
        <taxon>Eutheria</taxon>
        <taxon>Laurasiatheria</taxon>
        <taxon>Chiroptera</taxon>
        <taxon>Yangochiroptera</taxon>
        <taxon>Vespertilionidae</taxon>
        <taxon>Pipistrellus</taxon>
    </lineage>
</organism>
<proteinExistence type="predicted"/>
<reference evidence="1 2" key="1">
    <citation type="journal article" date="2020" name="Nature">
        <title>Six reference-quality genomes reveal evolution of bat adaptations.</title>
        <authorList>
            <person name="Jebb D."/>
            <person name="Huang Z."/>
            <person name="Pippel M."/>
            <person name="Hughes G.M."/>
            <person name="Lavrichenko K."/>
            <person name="Devanna P."/>
            <person name="Winkler S."/>
            <person name="Jermiin L.S."/>
            <person name="Skirmuntt E.C."/>
            <person name="Katzourakis A."/>
            <person name="Burkitt-Gray L."/>
            <person name="Ray D.A."/>
            <person name="Sullivan K.A.M."/>
            <person name="Roscito J.G."/>
            <person name="Kirilenko B.M."/>
            <person name="Davalos L.M."/>
            <person name="Corthals A.P."/>
            <person name="Power M.L."/>
            <person name="Jones G."/>
            <person name="Ransome R.D."/>
            <person name="Dechmann D.K.N."/>
            <person name="Locatelli A.G."/>
            <person name="Puechmaille S.J."/>
            <person name="Fedrigo O."/>
            <person name="Jarvis E.D."/>
            <person name="Hiller M."/>
            <person name="Vernes S.C."/>
            <person name="Myers E.W."/>
            <person name="Teeling E.C."/>
        </authorList>
    </citation>
    <scope>NUCLEOTIDE SEQUENCE [LARGE SCALE GENOMIC DNA]</scope>
    <source>
        <strain evidence="1">MPipKuh1</strain>
        <tissue evidence="1">Flight muscle</tissue>
    </source>
</reference>